<dbReference type="EMBL" id="JADNRY010000015">
    <property type="protein sequence ID" value="KAF9073922.1"/>
    <property type="molecule type" value="Genomic_DNA"/>
</dbReference>
<evidence type="ECO:0000256" key="1">
    <source>
        <dbReference type="SAM" id="MobiDB-lite"/>
    </source>
</evidence>
<comment type="caution">
    <text evidence="3">The sequence shown here is derived from an EMBL/GenBank/DDBJ whole genome shotgun (WGS) entry which is preliminary data.</text>
</comment>
<dbReference type="Proteomes" id="UP000772434">
    <property type="component" value="Unassembled WGS sequence"/>
</dbReference>
<feature type="region of interest" description="Disordered" evidence="1">
    <location>
        <begin position="28"/>
        <end position="122"/>
    </location>
</feature>
<organism evidence="3 4">
    <name type="scientific">Rhodocollybia butyracea</name>
    <dbReference type="NCBI Taxonomy" id="206335"/>
    <lineage>
        <taxon>Eukaryota</taxon>
        <taxon>Fungi</taxon>
        <taxon>Dikarya</taxon>
        <taxon>Basidiomycota</taxon>
        <taxon>Agaricomycotina</taxon>
        <taxon>Agaricomycetes</taxon>
        <taxon>Agaricomycetidae</taxon>
        <taxon>Agaricales</taxon>
        <taxon>Marasmiineae</taxon>
        <taxon>Omphalotaceae</taxon>
        <taxon>Rhodocollybia</taxon>
    </lineage>
</organism>
<feature type="signal peptide" evidence="2">
    <location>
        <begin position="1"/>
        <end position="22"/>
    </location>
</feature>
<feature type="compositionally biased region" description="Basic and acidic residues" evidence="1">
    <location>
        <begin position="57"/>
        <end position="95"/>
    </location>
</feature>
<sequence>MRYFTPSTLAFVLLAVSLQASSAPIIRRGLHKGGDNYRNAMEPRGSPGNDKLYVRPPPERRDVNDALDARDVYDELAAKMDEIQGKRPHPYHEGPSDPGSELSGRDSDVLEARGFVDDATNA</sequence>
<evidence type="ECO:0000256" key="2">
    <source>
        <dbReference type="SAM" id="SignalP"/>
    </source>
</evidence>
<proteinExistence type="predicted"/>
<protein>
    <submittedName>
        <fullName evidence="3">Uncharacterized protein</fullName>
    </submittedName>
</protein>
<gene>
    <name evidence="3" type="ORF">BDP27DRAFT_1416619</name>
</gene>
<feature type="chain" id="PRO_5040398800" evidence="2">
    <location>
        <begin position="23"/>
        <end position="122"/>
    </location>
</feature>
<evidence type="ECO:0000313" key="3">
    <source>
        <dbReference type="EMBL" id="KAF9073922.1"/>
    </source>
</evidence>
<dbReference type="AlphaFoldDB" id="A0A9P5UCA4"/>
<feature type="compositionally biased region" description="Basic and acidic residues" evidence="1">
    <location>
        <begin position="103"/>
        <end position="116"/>
    </location>
</feature>
<evidence type="ECO:0000313" key="4">
    <source>
        <dbReference type="Proteomes" id="UP000772434"/>
    </source>
</evidence>
<keyword evidence="2" id="KW-0732">Signal</keyword>
<name>A0A9P5UCA4_9AGAR</name>
<accession>A0A9P5UCA4</accession>
<keyword evidence="4" id="KW-1185">Reference proteome</keyword>
<reference evidence="3" key="1">
    <citation type="submission" date="2020-11" db="EMBL/GenBank/DDBJ databases">
        <authorList>
            <consortium name="DOE Joint Genome Institute"/>
            <person name="Ahrendt S."/>
            <person name="Riley R."/>
            <person name="Andreopoulos W."/>
            <person name="Labutti K."/>
            <person name="Pangilinan J."/>
            <person name="Ruiz-Duenas F.J."/>
            <person name="Barrasa J.M."/>
            <person name="Sanchez-Garcia M."/>
            <person name="Camarero S."/>
            <person name="Miyauchi S."/>
            <person name="Serrano A."/>
            <person name="Linde D."/>
            <person name="Babiker R."/>
            <person name="Drula E."/>
            <person name="Ayuso-Fernandez I."/>
            <person name="Pacheco R."/>
            <person name="Padilla G."/>
            <person name="Ferreira P."/>
            <person name="Barriuso J."/>
            <person name="Kellner H."/>
            <person name="Castanera R."/>
            <person name="Alfaro M."/>
            <person name="Ramirez L."/>
            <person name="Pisabarro A.G."/>
            <person name="Kuo A."/>
            <person name="Tritt A."/>
            <person name="Lipzen A."/>
            <person name="He G."/>
            <person name="Yan M."/>
            <person name="Ng V."/>
            <person name="Cullen D."/>
            <person name="Martin F."/>
            <person name="Rosso M.-N."/>
            <person name="Henrissat B."/>
            <person name="Hibbett D."/>
            <person name="Martinez A.T."/>
            <person name="Grigoriev I.V."/>
        </authorList>
    </citation>
    <scope>NUCLEOTIDE SEQUENCE</scope>
    <source>
        <strain evidence="3">AH 40177</strain>
    </source>
</reference>